<dbReference type="Gene3D" id="1.20.1050.10">
    <property type="match status" value="1"/>
</dbReference>
<dbReference type="PANTHER" id="PTHR43900:SF3">
    <property type="entry name" value="GLUTATHIONE S-TRANSFERASE RHO"/>
    <property type="match status" value="1"/>
</dbReference>
<evidence type="ECO:0000259" key="6">
    <source>
        <dbReference type="PROSITE" id="PS50405"/>
    </source>
</evidence>
<dbReference type="Pfam" id="PF00043">
    <property type="entry name" value="GST_C"/>
    <property type="match status" value="1"/>
</dbReference>
<protein>
    <recommendedName>
        <fullName evidence="1">glutathione transferase</fullName>
        <ecNumber evidence="1">2.5.1.18</ecNumber>
    </recommendedName>
</protein>
<dbReference type="SFLD" id="SFLDG00358">
    <property type="entry name" value="Main_(cytGST)"/>
    <property type="match status" value="1"/>
</dbReference>
<dbReference type="EMBL" id="MU151355">
    <property type="protein sequence ID" value="KAF9444682.1"/>
    <property type="molecule type" value="Genomic_DNA"/>
</dbReference>
<dbReference type="CDD" id="cd03053">
    <property type="entry name" value="GST_N_Phi"/>
    <property type="match status" value="1"/>
</dbReference>
<feature type="domain" description="GST C-terminal" evidence="6">
    <location>
        <begin position="94"/>
        <end position="217"/>
    </location>
</feature>
<keyword evidence="2" id="KW-0808">Transferase</keyword>
<evidence type="ECO:0000313" key="8">
    <source>
        <dbReference type="Proteomes" id="UP000807342"/>
    </source>
</evidence>
<dbReference type="InterPro" id="IPR036249">
    <property type="entry name" value="Thioredoxin-like_sf"/>
</dbReference>
<gene>
    <name evidence="7" type="ORF">P691DRAFT_806968</name>
</gene>
<keyword evidence="8" id="KW-1185">Reference proteome</keyword>
<name>A0A9P6BYV1_9AGAR</name>
<dbReference type="GO" id="GO:0006749">
    <property type="term" value="P:glutathione metabolic process"/>
    <property type="evidence" value="ECO:0007669"/>
    <property type="project" value="TreeGrafter"/>
</dbReference>
<dbReference type="InterPro" id="IPR004046">
    <property type="entry name" value="GST_C"/>
</dbReference>
<evidence type="ECO:0000256" key="4">
    <source>
        <dbReference type="RuleBase" id="RU003494"/>
    </source>
</evidence>
<dbReference type="FunFam" id="3.40.30.10:FF:000016">
    <property type="entry name" value="Glutathione S-transferase F2"/>
    <property type="match status" value="1"/>
</dbReference>
<dbReference type="PROSITE" id="PS50405">
    <property type="entry name" value="GST_CTER"/>
    <property type="match status" value="1"/>
</dbReference>
<evidence type="ECO:0000259" key="5">
    <source>
        <dbReference type="PROSITE" id="PS50404"/>
    </source>
</evidence>
<dbReference type="SFLD" id="SFLDG01154">
    <property type="entry name" value="Main.5:_Phi-like"/>
    <property type="match status" value="1"/>
</dbReference>
<comment type="catalytic activity">
    <reaction evidence="3">
        <text>RX + glutathione = an S-substituted glutathione + a halide anion + H(+)</text>
        <dbReference type="Rhea" id="RHEA:16437"/>
        <dbReference type="ChEBI" id="CHEBI:15378"/>
        <dbReference type="ChEBI" id="CHEBI:16042"/>
        <dbReference type="ChEBI" id="CHEBI:17792"/>
        <dbReference type="ChEBI" id="CHEBI:57925"/>
        <dbReference type="ChEBI" id="CHEBI:90779"/>
        <dbReference type="EC" id="2.5.1.18"/>
    </reaction>
</comment>
<dbReference type="PROSITE" id="PS50404">
    <property type="entry name" value="GST_NTER"/>
    <property type="match status" value="1"/>
</dbReference>
<dbReference type="SUPFAM" id="SSF47616">
    <property type="entry name" value="GST C-terminal domain-like"/>
    <property type="match status" value="1"/>
</dbReference>
<dbReference type="InterPro" id="IPR010987">
    <property type="entry name" value="Glutathione-S-Trfase_C-like"/>
</dbReference>
<dbReference type="Pfam" id="PF02798">
    <property type="entry name" value="GST_N"/>
    <property type="match status" value="1"/>
</dbReference>
<dbReference type="Proteomes" id="UP000807342">
    <property type="component" value="Unassembled WGS sequence"/>
</dbReference>
<dbReference type="SUPFAM" id="SSF52833">
    <property type="entry name" value="Thioredoxin-like"/>
    <property type="match status" value="1"/>
</dbReference>
<proteinExistence type="inferred from homology"/>
<dbReference type="GO" id="GO:0005737">
    <property type="term" value="C:cytoplasm"/>
    <property type="evidence" value="ECO:0007669"/>
    <property type="project" value="TreeGrafter"/>
</dbReference>
<dbReference type="GO" id="GO:0043295">
    <property type="term" value="F:glutathione binding"/>
    <property type="evidence" value="ECO:0007669"/>
    <property type="project" value="TreeGrafter"/>
</dbReference>
<dbReference type="InterPro" id="IPR040079">
    <property type="entry name" value="Glutathione_S-Trfase"/>
</dbReference>
<evidence type="ECO:0000256" key="2">
    <source>
        <dbReference type="ARBA" id="ARBA00022679"/>
    </source>
</evidence>
<evidence type="ECO:0000313" key="7">
    <source>
        <dbReference type="EMBL" id="KAF9444682.1"/>
    </source>
</evidence>
<dbReference type="PANTHER" id="PTHR43900">
    <property type="entry name" value="GLUTATHIONE S-TRANSFERASE RHO"/>
    <property type="match status" value="1"/>
</dbReference>
<evidence type="ECO:0000256" key="1">
    <source>
        <dbReference type="ARBA" id="ARBA00012452"/>
    </source>
</evidence>
<dbReference type="EC" id="2.5.1.18" evidence="1"/>
<dbReference type="SFLD" id="SFLDS00019">
    <property type="entry name" value="Glutathione_Transferase_(cytos"/>
    <property type="match status" value="1"/>
</dbReference>
<comment type="similarity">
    <text evidence="4">Belongs to the GST superfamily.</text>
</comment>
<dbReference type="InterPro" id="IPR036282">
    <property type="entry name" value="Glutathione-S-Trfase_C_sf"/>
</dbReference>
<organism evidence="7 8">
    <name type="scientific">Macrolepiota fuliginosa MF-IS2</name>
    <dbReference type="NCBI Taxonomy" id="1400762"/>
    <lineage>
        <taxon>Eukaryota</taxon>
        <taxon>Fungi</taxon>
        <taxon>Dikarya</taxon>
        <taxon>Basidiomycota</taxon>
        <taxon>Agaricomycotina</taxon>
        <taxon>Agaricomycetes</taxon>
        <taxon>Agaricomycetidae</taxon>
        <taxon>Agaricales</taxon>
        <taxon>Agaricineae</taxon>
        <taxon>Agaricaceae</taxon>
        <taxon>Macrolepiota</taxon>
    </lineage>
</organism>
<sequence length="217" mass="24475">MVLKLYGFPASTATRRVAQILHEKEVPFEFVEIDRASNEHKSPAYLEKQPFGQVPYIDDEGFILYESRAISRYIATKWADRGAPLIPTELKALALFEQAASIEAAHFDRPTFNAVFEKVIKPKRGLGPTNEAVFEEALKTLQTKLDVYEIILSKTKYLGGNEITLADFFHLPFGSLIPATGVDVFSTRPNFSRWFNDITTRPSWLAVKDGVVSKPSY</sequence>
<dbReference type="InterPro" id="IPR004045">
    <property type="entry name" value="Glutathione_S-Trfase_N"/>
</dbReference>
<evidence type="ECO:0000256" key="3">
    <source>
        <dbReference type="ARBA" id="ARBA00047960"/>
    </source>
</evidence>
<dbReference type="Gene3D" id="3.40.30.10">
    <property type="entry name" value="Glutaredoxin"/>
    <property type="match status" value="1"/>
</dbReference>
<feature type="domain" description="GST N-terminal" evidence="5">
    <location>
        <begin position="1"/>
        <end position="82"/>
    </location>
</feature>
<dbReference type="AlphaFoldDB" id="A0A9P6BYV1"/>
<reference evidence="7" key="1">
    <citation type="submission" date="2020-11" db="EMBL/GenBank/DDBJ databases">
        <authorList>
            <consortium name="DOE Joint Genome Institute"/>
            <person name="Ahrendt S."/>
            <person name="Riley R."/>
            <person name="Andreopoulos W."/>
            <person name="Labutti K."/>
            <person name="Pangilinan J."/>
            <person name="Ruiz-Duenas F.J."/>
            <person name="Barrasa J.M."/>
            <person name="Sanchez-Garcia M."/>
            <person name="Camarero S."/>
            <person name="Miyauchi S."/>
            <person name="Serrano A."/>
            <person name="Linde D."/>
            <person name="Babiker R."/>
            <person name="Drula E."/>
            <person name="Ayuso-Fernandez I."/>
            <person name="Pacheco R."/>
            <person name="Padilla G."/>
            <person name="Ferreira P."/>
            <person name="Barriuso J."/>
            <person name="Kellner H."/>
            <person name="Castanera R."/>
            <person name="Alfaro M."/>
            <person name="Ramirez L."/>
            <person name="Pisabarro A.G."/>
            <person name="Kuo A."/>
            <person name="Tritt A."/>
            <person name="Lipzen A."/>
            <person name="He G."/>
            <person name="Yan M."/>
            <person name="Ng V."/>
            <person name="Cullen D."/>
            <person name="Martin F."/>
            <person name="Rosso M.-N."/>
            <person name="Henrissat B."/>
            <person name="Hibbett D."/>
            <person name="Martinez A.T."/>
            <person name="Grigoriev I.V."/>
        </authorList>
    </citation>
    <scope>NUCLEOTIDE SEQUENCE</scope>
    <source>
        <strain evidence="7">MF-IS2</strain>
    </source>
</reference>
<dbReference type="OrthoDB" id="249703at2759"/>
<comment type="caution">
    <text evidence="7">The sequence shown here is derived from an EMBL/GenBank/DDBJ whole genome shotgun (WGS) entry which is preliminary data.</text>
</comment>
<accession>A0A9P6BYV1</accession>
<dbReference type="GO" id="GO:0004364">
    <property type="term" value="F:glutathione transferase activity"/>
    <property type="evidence" value="ECO:0007669"/>
    <property type="project" value="UniProtKB-EC"/>
</dbReference>